<dbReference type="AlphaFoldDB" id="A0A438CAQ6"/>
<dbReference type="PANTHER" id="PTHR33116">
    <property type="entry name" value="REVERSE TRANSCRIPTASE ZINC-BINDING DOMAIN-CONTAINING PROTEIN-RELATED-RELATED"/>
    <property type="match status" value="1"/>
</dbReference>
<proteinExistence type="predicted"/>
<dbReference type="PANTHER" id="PTHR33116:SF78">
    <property type="entry name" value="OS12G0587133 PROTEIN"/>
    <property type="match status" value="1"/>
</dbReference>
<dbReference type="EMBL" id="QGNW01002408">
    <property type="protein sequence ID" value="RVW20006.1"/>
    <property type="molecule type" value="Genomic_DNA"/>
</dbReference>
<reference evidence="1 2" key="1">
    <citation type="journal article" date="2018" name="PLoS Genet.">
        <title>Population sequencing reveals clonal diversity and ancestral inbreeding in the grapevine cultivar Chardonnay.</title>
        <authorList>
            <person name="Roach M.J."/>
            <person name="Johnson D.L."/>
            <person name="Bohlmann J."/>
            <person name="van Vuuren H.J."/>
            <person name="Jones S.J."/>
            <person name="Pretorius I.S."/>
            <person name="Schmidt S.A."/>
            <person name="Borneman A.R."/>
        </authorList>
    </citation>
    <scope>NUCLEOTIDE SEQUENCE [LARGE SCALE GENOMIC DNA]</scope>
    <source>
        <strain evidence="2">cv. Chardonnay</strain>
        <tissue evidence="1">Leaf</tissue>
    </source>
</reference>
<organism evidence="1 2">
    <name type="scientific">Vitis vinifera</name>
    <name type="common">Grape</name>
    <dbReference type="NCBI Taxonomy" id="29760"/>
    <lineage>
        <taxon>Eukaryota</taxon>
        <taxon>Viridiplantae</taxon>
        <taxon>Streptophyta</taxon>
        <taxon>Embryophyta</taxon>
        <taxon>Tracheophyta</taxon>
        <taxon>Spermatophyta</taxon>
        <taxon>Magnoliopsida</taxon>
        <taxon>eudicotyledons</taxon>
        <taxon>Gunneridae</taxon>
        <taxon>Pentapetalae</taxon>
        <taxon>rosids</taxon>
        <taxon>Vitales</taxon>
        <taxon>Vitaceae</taxon>
        <taxon>Viteae</taxon>
        <taxon>Vitis</taxon>
    </lineage>
</organism>
<sequence length="129" mass="14878">MLPTTYLGLPLGGLHKSCRVWDVVEERFKRKLATWKKQYLSKGGRLTLIKCTLSYLPSILCCFLYPKEMSVRLERIQREFFVGRFGGEKKDPLELQPIILLQWLTFRGNKEVEAGVGRCTLEDPSKIGN</sequence>
<accession>A0A438CAQ6</accession>
<gene>
    <name evidence="1" type="ORF">CK203_106618</name>
</gene>
<evidence type="ECO:0000313" key="1">
    <source>
        <dbReference type="EMBL" id="RVW20006.1"/>
    </source>
</evidence>
<name>A0A438CAQ6_VITVI</name>
<evidence type="ECO:0000313" key="2">
    <source>
        <dbReference type="Proteomes" id="UP000288805"/>
    </source>
</evidence>
<protein>
    <submittedName>
        <fullName evidence="1">Uncharacterized protein</fullName>
    </submittedName>
</protein>
<dbReference type="Proteomes" id="UP000288805">
    <property type="component" value="Unassembled WGS sequence"/>
</dbReference>
<comment type="caution">
    <text evidence="1">The sequence shown here is derived from an EMBL/GenBank/DDBJ whole genome shotgun (WGS) entry which is preliminary data.</text>
</comment>